<dbReference type="AlphaFoldDB" id="G0NCT1"/>
<keyword evidence="3" id="KW-1185">Reference proteome</keyword>
<reference evidence="3" key="1">
    <citation type="submission" date="2011-07" db="EMBL/GenBank/DDBJ databases">
        <authorList>
            <consortium name="Caenorhabditis brenneri Sequencing and Analysis Consortium"/>
            <person name="Wilson R.K."/>
        </authorList>
    </citation>
    <scope>NUCLEOTIDE SEQUENCE [LARGE SCALE GENOMIC DNA]</scope>
    <source>
        <strain evidence="3">PB2801</strain>
    </source>
</reference>
<proteinExistence type="predicted"/>
<organism evidence="3">
    <name type="scientific">Caenorhabditis brenneri</name>
    <name type="common">Nematode worm</name>
    <dbReference type="NCBI Taxonomy" id="135651"/>
    <lineage>
        <taxon>Eukaryota</taxon>
        <taxon>Metazoa</taxon>
        <taxon>Ecdysozoa</taxon>
        <taxon>Nematoda</taxon>
        <taxon>Chromadorea</taxon>
        <taxon>Rhabditida</taxon>
        <taxon>Rhabditina</taxon>
        <taxon>Rhabditomorpha</taxon>
        <taxon>Rhabditoidea</taxon>
        <taxon>Rhabditidae</taxon>
        <taxon>Peloderinae</taxon>
        <taxon>Caenorhabditis</taxon>
    </lineage>
</organism>
<dbReference type="PANTHER" id="PTHR21503:SF8">
    <property type="entry name" value="F-BOX ASSOCIATED DOMAIN-CONTAINING PROTEIN-RELATED"/>
    <property type="match status" value="1"/>
</dbReference>
<feature type="domain" description="F-box" evidence="1">
    <location>
        <begin position="2"/>
        <end position="51"/>
    </location>
</feature>
<evidence type="ECO:0000259" key="1">
    <source>
        <dbReference type="PROSITE" id="PS50181"/>
    </source>
</evidence>
<gene>
    <name evidence="2" type="ORF">CAEBREN_16623</name>
</gene>
<dbReference type="Proteomes" id="UP000008068">
    <property type="component" value="Unassembled WGS sequence"/>
</dbReference>
<dbReference type="InParanoid" id="G0NCT1"/>
<dbReference type="HOGENOM" id="CLU_061036_0_0_1"/>
<dbReference type="PANTHER" id="PTHR21503">
    <property type="entry name" value="F-BOX-CONTAINING HYPOTHETICAL PROTEIN C.ELEGANS"/>
    <property type="match status" value="1"/>
</dbReference>
<sequence>MTIAFRHFPYLVQQQVLDQIDLFDIFSIYSISKKGRALARSYFSGNKFELRYIVGQEQFWIHRTPSSKHYCYHSDHVYIVVRNGFEVFKNPSFFTQYGNSFTTSSNYSEDTNESRQKMLNFVRESFPRLQLYLKFSYLNLAGFLDTMNFVRCFNAPIKRVDAGVRIRANTELVRAVMTQCSDVKELQILCSRYSPFQYDFRTHAPFKFDFFELQCSTWGTKDQLTLFLSCKKVIVTAVQGLHYTDQELTEFCKKWLEAPEMQHLQIEKVRTALEGIGKLPGAVPVQEVTVGDRKLKFGNGKKCFMMKKANGTHAIVYQDVVERIFFRTDFQNAVIDEDL</sequence>
<protein>
    <recommendedName>
        <fullName evidence="1">F-box domain-containing protein</fullName>
    </recommendedName>
</protein>
<name>G0NCT1_CAEBE</name>
<evidence type="ECO:0000313" key="2">
    <source>
        <dbReference type="EMBL" id="EGT57640.1"/>
    </source>
</evidence>
<dbReference type="EMBL" id="GL379863">
    <property type="protein sequence ID" value="EGT57640.1"/>
    <property type="molecule type" value="Genomic_DNA"/>
</dbReference>
<dbReference type="PROSITE" id="PS50181">
    <property type="entry name" value="FBOX"/>
    <property type="match status" value="1"/>
</dbReference>
<evidence type="ECO:0000313" key="3">
    <source>
        <dbReference type="Proteomes" id="UP000008068"/>
    </source>
</evidence>
<dbReference type="InterPro" id="IPR001810">
    <property type="entry name" value="F-box_dom"/>
</dbReference>
<accession>G0NCT1</accession>